<protein>
    <submittedName>
        <fullName evidence="1">Uncharacterized protein</fullName>
    </submittedName>
</protein>
<dbReference type="STRING" id="1802214.A2908_04250"/>
<sequence>MKLNIKEKEELKEFMLARKHLVWYVKNLESLSVESIIEHTLNYGSWEDVQVLIKILGIGKMAQVFKQQVGGQRTNYHKKTKNYFQMYFKKYA</sequence>
<proteinExistence type="predicted"/>
<gene>
    <name evidence="1" type="ORF">A2908_04250</name>
</gene>
<name>A0A1G2IFG8_9BACT</name>
<comment type="caution">
    <text evidence="1">The sequence shown here is derived from an EMBL/GenBank/DDBJ whole genome shotgun (WGS) entry which is preliminary data.</text>
</comment>
<dbReference type="Proteomes" id="UP000176774">
    <property type="component" value="Unassembled WGS sequence"/>
</dbReference>
<evidence type="ECO:0000313" key="2">
    <source>
        <dbReference type="Proteomes" id="UP000176774"/>
    </source>
</evidence>
<dbReference type="EMBL" id="MHPA01000012">
    <property type="protein sequence ID" value="OGZ73454.1"/>
    <property type="molecule type" value="Genomic_DNA"/>
</dbReference>
<evidence type="ECO:0000313" key="1">
    <source>
        <dbReference type="EMBL" id="OGZ73454.1"/>
    </source>
</evidence>
<reference evidence="1 2" key="1">
    <citation type="journal article" date="2016" name="Nat. Commun.">
        <title>Thousands of microbial genomes shed light on interconnected biogeochemical processes in an aquifer system.</title>
        <authorList>
            <person name="Anantharaman K."/>
            <person name="Brown C.T."/>
            <person name="Hug L.A."/>
            <person name="Sharon I."/>
            <person name="Castelle C.J."/>
            <person name="Probst A.J."/>
            <person name="Thomas B.C."/>
            <person name="Singh A."/>
            <person name="Wilkins M.J."/>
            <person name="Karaoz U."/>
            <person name="Brodie E.L."/>
            <person name="Williams K.H."/>
            <person name="Hubbard S.S."/>
            <person name="Banfield J.F."/>
        </authorList>
    </citation>
    <scope>NUCLEOTIDE SEQUENCE [LARGE SCALE GENOMIC DNA]</scope>
</reference>
<dbReference type="AlphaFoldDB" id="A0A1G2IFG8"/>
<organism evidence="1 2">
    <name type="scientific">Candidatus Staskawiczbacteria bacterium RIFCSPLOWO2_01_FULL_38_12b</name>
    <dbReference type="NCBI Taxonomy" id="1802214"/>
    <lineage>
        <taxon>Bacteria</taxon>
        <taxon>Candidatus Staskawicziibacteriota</taxon>
    </lineage>
</organism>
<accession>A0A1G2IFG8</accession>